<feature type="region of interest" description="Disordered" evidence="2">
    <location>
        <begin position="1"/>
        <end position="32"/>
    </location>
</feature>
<proteinExistence type="predicted"/>
<dbReference type="AlphaFoldDB" id="A0A7S3V6M3"/>
<evidence type="ECO:0000256" key="1">
    <source>
        <dbReference type="SAM" id="Coils"/>
    </source>
</evidence>
<feature type="compositionally biased region" description="Acidic residues" evidence="2">
    <location>
        <begin position="9"/>
        <end position="19"/>
    </location>
</feature>
<evidence type="ECO:0000313" key="3">
    <source>
        <dbReference type="EMBL" id="CAE0460689.1"/>
    </source>
</evidence>
<sequence length="110" mass="12792">MSRIKLENQDDDLYGDLEDNITPPTPSPSLSSEIRVNDKVKVPPGPRARQINIQHEREEIQILKQQVESLKKENNALKKNMGILYRSAKLELDRKDARTKRLEEELKMRA</sequence>
<reference evidence="3" key="1">
    <citation type="submission" date="2021-01" db="EMBL/GenBank/DDBJ databases">
        <authorList>
            <person name="Corre E."/>
            <person name="Pelletier E."/>
            <person name="Niang G."/>
            <person name="Scheremetjew M."/>
            <person name="Finn R."/>
            <person name="Kale V."/>
            <person name="Holt S."/>
            <person name="Cochrane G."/>
            <person name="Meng A."/>
            <person name="Brown T."/>
            <person name="Cohen L."/>
        </authorList>
    </citation>
    <scope>NUCLEOTIDE SEQUENCE</scope>
    <source>
        <strain evidence="3">MM31A-1</strain>
    </source>
</reference>
<name>A0A7S3V6M3_9STRA</name>
<evidence type="ECO:0000256" key="2">
    <source>
        <dbReference type="SAM" id="MobiDB-lite"/>
    </source>
</evidence>
<protein>
    <submittedName>
        <fullName evidence="3">Uncharacterized protein</fullName>
    </submittedName>
</protein>
<keyword evidence="1" id="KW-0175">Coiled coil</keyword>
<gene>
    <name evidence="3" type="ORF">CDEB00056_LOCUS5530</name>
</gene>
<organism evidence="3">
    <name type="scientific">Chaetoceros debilis</name>
    <dbReference type="NCBI Taxonomy" id="122233"/>
    <lineage>
        <taxon>Eukaryota</taxon>
        <taxon>Sar</taxon>
        <taxon>Stramenopiles</taxon>
        <taxon>Ochrophyta</taxon>
        <taxon>Bacillariophyta</taxon>
        <taxon>Coscinodiscophyceae</taxon>
        <taxon>Chaetocerotophycidae</taxon>
        <taxon>Chaetocerotales</taxon>
        <taxon>Chaetocerotaceae</taxon>
        <taxon>Chaetoceros</taxon>
    </lineage>
</organism>
<dbReference type="EMBL" id="HBIO01007396">
    <property type="protein sequence ID" value="CAE0460689.1"/>
    <property type="molecule type" value="Transcribed_RNA"/>
</dbReference>
<feature type="coiled-coil region" evidence="1">
    <location>
        <begin position="53"/>
        <end position="105"/>
    </location>
</feature>
<accession>A0A7S3V6M3</accession>